<proteinExistence type="predicted"/>
<gene>
    <name evidence="1" type="ORF">KQX62_12010</name>
</gene>
<dbReference type="RefSeq" id="WP_264073257.1">
    <property type="nucleotide sequence ID" value="NZ_CP076676.1"/>
</dbReference>
<protein>
    <recommendedName>
        <fullName evidence="3">Relaxosome protein TraY</fullName>
    </recommendedName>
</protein>
<evidence type="ECO:0008006" key="3">
    <source>
        <dbReference type="Google" id="ProtNLM"/>
    </source>
</evidence>
<dbReference type="Gene3D" id="1.10.1220.10">
    <property type="entry name" value="Met repressor-like"/>
    <property type="match status" value="1"/>
</dbReference>
<dbReference type="AlphaFoldDB" id="A0AAX3DRK2"/>
<evidence type="ECO:0000313" key="1">
    <source>
        <dbReference type="EMBL" id="UYO37483.1"/>
    </source>
</evidence>
<organism evidence="1 2">
    <name type="scientific">Rhodopseudomonas palustris</name>
    <dbReference type="NCBI Taxonomy" id="1076"/>
    <lineage>
        <taxon>Bacteria</taxon>
        <taxon>Pseudomonadati</taxon>
        <taxon>Pseudomonadota</taxon>
        <taxon>Alphaproteobacteria</taxon>
        <taxon>Hyphomicrobiales</taxon>
        <taxon>Nitrobacteraceae</taxon>
        <taxon>Rhodopseudomonas</taxon>
    </lineage>
</organism>
<name>A0AAX3DRK2_RHOPL</name>
<reference evidence="1" key="1">
    <citation type="journal article" date="2022" name="Biol. Control">
        <title>In silico genomic analysis of Rhodopseudomonas palustris strains revealed potential biocontrol agents and crop yield enhancers.</title>
        <authorList>
            <person name="Surachat K."/>
            <person name="Kantachote D."/>
            <person name="Deachamag P."/>
            <person name="Wonglapsuwan M."/>
        </authorList>
    </citation>
    <scope>NUCLEOTIDE SEQUENCE</scope>
    <source>
        <strain evidence="1">TLS06</strain>
    </source>
</reference>
<dbReference type="EMBL" id="CP076676">
    <property type="protein sequence ID" value="UYO37483.1"/>
    <property type="molecule type" value="Genomic_DNA"/>
</dbReference>
<evidence type="ECO:0000313" key="2">
    <source>
        <dbReference type="Proteomes" id="UP001163166"/>
    </source>
</evidence>
<accession>A0AAX3DRK2</accession>
<dbReference type="GO" id="GO:0006355">
    <property type="term" value="P:regulation of DNA-templated transcription"/>
    <property type="evidence" value="ECO:0007669"/>
    <property type="project" value="InterPro"/>
</dbReference>
<dbReference type="Proteomes" id="UP001163166">
    <property type="component" value="Chromosome"/>
</dbReference>
<sequence>MPPRAKKTRKAASQGGKRYPLNMRTTFEVRQQLENAARNSGRSLTQEAEYRIDRTFQTERLLSDVLSLAYGPRLAGLLLAIGDAAKDTVVSISLNKLDDVTGMKWVDDPSAYDQVAKAVSEIVEAFRPEGEIPEPGAIPAPPEGMDAAFGKIIWMHNNGIMGVASAQGRLARLRGTLDVEDDGRLEEQRKLLGHLVQRIKD</sequence>
<dbReference type="InterPro" id="IPR013321">
    <property type="entry name" value="Arc_rbn_hlx_hlx"/>
</dbReference>